<dbReference type="InterPro" id="IPR014756">
    <property type="entry name" value="Ig_E-set"/>
</dbReference>
<evidence type="ECO:0000256" key="1">
    <source>
        <dbReference type="ARBA" id="ARBA00010926"/>
    </source>
</evidence>
<dbReference type="InterPro" id="IPR011990">
    <property type="entry name" value="TPR-like_helical_dom_sf"/>
</dbReference>
<comment type="similarity">
    <text evidence="1">Belongs to the 5'-AMP-activated protein kinase beta subunit family.</text>
</comment>
<evidence type="ECO:0000259" key="3">
    <source>
        <dbReference type="Pfam" id="PF16561"/>
    </source>
</evidence>
<organism evidence="4 5">
    <name type="scientific">Hymenobacter volaticus</name>
    <dbReference type="NCBI Taxonomy" id="2932254"/>
    <lineage>
        <taxon>Bacteria</taxon>
        <taxon>Pseudomonadati</taxon>
        <taxon>Bacteroidota</taxon>
        <taxon>Cytophagia</taxon>
        <taxon>Cytophagales</taxon>
        <taxon>Hymenobacteraceae</taxon>
        <taxon>Hymenobacter</taxon>
    </lineage>
</organism>
<dbReference type="CDD" id="cd02859">
    <property type="entry name" value="E_set_AMPKbeta_like_N"/>
    <property type="match status" value="1"/>
</dbReference>
<dbReference type="InterPro" id="IPR013783">
    <property type="entry name" value="Ig-like_fold"/>
</dbReference>
<protein>
    <recommendedName>
        <fullName evidence="3">AMP-activated protein kinase glycogen-binding domain-containing protein</fullName>
    </recommendedName>
</protein>
<gene>
    <name evidence="4" type="ORF">MUN86_21920</name>
</gene>
<dbReference type="RefSeq" id="WP_245120099.1">
    <property type="nucleotide sequence ID" value="NZ_CP095061.1"/>
</dbReference>
<feature type="region of interest" description="Disordered" evidence="2">
    <location>
        <begin position="230"/>
        <end position="255"/>
    </location>
</feature>
<proteinExistence type="inferred from homology"/>
<reference evidence="4" key="1">
    <citation type="submission" date="2022-04" db="EMBL/GenBank/DDBJ databases">
        <title>Hymenobacter sp. isolated from the air.</title>
        <authorList>
            <person name="Won M."/>
            <person name="Lee C.-M."/>
            <person name="Woen H.-Y."/>
            <person name="Kwon S.-W."/>
        </authorList>
    </citation>
    <scope>NUCLEOTIDE SEQUENCE</scope>
    <source>
        <strain evidence="4">5420S-77</strain>
    </source>
</reference>
<feature type="domain" description="AMP-activated protein kinase glycogen-binding" evidence="3">
    <location>
        <begin position="183"/>
        <end position="254"/>
    </location>
</feature>
<dbReference type="EMBL" id="CP095061">
    <property type="protein sequence ID" value="UOQ66121.1"/>
    <property type="molecule type" value="Genomic_DNA"/>
</dbReference>
<name>A0ABY4G5V0_9BACT</name>
<evidence type="ECO:0000256" key="2">
    <source>
        <dbReference type="SAM" id="MobiDB-lite"/>
    </source>
</evidence>
<dbReference type="Pfam" id="PF16561">
    <property type="entry name" value="AMPK1_CBM"/>
    <property type="match status" value="1"/>
</dbReference>
<evidence type="ECO:0000313" key="5">
    <source>
        <dbReference type="Proteomes" id="UP000830401"/>
    </source>
</evidence>
<dbReference type="SUPFAM" id="SSF48452">
    <property type="entry name" value="TPR-like"/>
    <property type="match status" value="1"/>
</dbReference>
<dbReference type="Gene3D" id="2.60.40.10">
    <property type="entry name" value="Immunoglobulins"/>
    <property type="match status" value="1"/>
</dbReference>
<evidence type="ECO:0000313" key="4">
    <source>
        <dbReference type="EMBL" id="UOQ66121.1"/>
    </source>
</evidence>
<accession>A0ABY4G5V0</accession>
<dbReference type="InterPro" id="IPR050827">
    <property type="entry name" value="CRP1_MDG1_kinase"/>
</dbReference>
<keyword evidence="5" id="KW-1185">Reference proteome</keyword>
<sequence length="255" mass="28235">MSRARKEGVVYFTNSRNGLSIVSNVPARTLGLPVHDIADFLYYEPYRSPFVQVSRTLLKQGVVSSATPFLDTKASGSTRRSAARLSEEDLIRMANELSNSPQLAQAVELLELGCTYYPQSAGIIKASAFARLKQNDRLKAQAALSRYVAMKPDDQAARNILTQLTEPTRGNVTLRLPGFPTARLITVAGSFNNWQPLHTLFLKEGDEWRCTLQLPKGTYQYKIVVDGNWQTDPANPNTQDDGKGNINSTLTVNNN</sequence>
<dbReference type="Proteomes" id="UP000830401">
    <property type="component" value="Chromosome"/>
</dbReference>
<dbReference type="PANTHER" id="PTHR10343:SF84">
    <property type="entry name" value="5'-AMP-ACTIVATED PROTEIN KINASE SUBUNIT BETA-1"/>
    <property type="match status" value="1"/>
</dbReference>
<dbReference type="SUPFAM" id="SSF81296">
    <property type="entry name" value="E set domains"/>
    <property type="match status" value="1"/>
</dbReference>
<dbReference type="InterPro" id="IPR032640">
    <property type="entry name" value="AMPK1_CBM"/>
</dbReference>
<dbReference type="PANTHER" id="PTHR10343">
    <property type="entry name" value="5'-AMP-ACTIVATED PROTEIN KINASE , BETA SUBUNIT"/>
    <property type="match status" value="1"/>
</dbReference>